<protein>
    <recommendedName>
        <fullName evidence="4">Golgi apparatus membrane protein TVP38</fullName>
    </recommendedName>
    <alternativeName>
        <fullName evidence="5">Golgi apparatus membrane protein tvp38</fullName>
    </alternativeName>
</protein>
<evidence type="ECO:0000256" key="3">
    <source>
        <dbReference type="ARBA" id="ARBA00008640"/>
    </source>
</evidence>
<feature type="transmembrane region" description="Helical" evidence="11">
    <location>
        <begin position="43"/>
        <end position="63"/>
    </location>
</feature>
<evidence type="ECO:0000256" key="4">
    <source>
        <dbReference type="ARBA" id="ARBA00013533"/>
    </source>
</evidence>
<comment type="subcellular location">
    <subcellularLocation>
        <location evidence="2">Golgi apparatus membrane</location>
        <topology evidence="2">Multi-pass membrane protein</topology>
    </subcellularLocation>
</comment>
<dbReference type="PANTHER" id="PTHR47549">
    <property type="entry name" value="GOLGI APPARATUS MEMBRANE PROTEIN TVP38-RELATED"/>
    <property type="match status" value="1"/>
</dbReference>
<evidence type="ECO:0000256" key="8">
    <source>
        <dbReference type="ARBA" id="ARBA00023034"/>
    </source>
</evidence>
<feature type="compositionally biased region" description="Polar residues" evidence="10">
    <location>
        <begin position="360"/>
        <end position="369"/>
    </location>
</feature>
<comment type="function">
    <text evidence="1">Golgi membrane protein involved in vesicular trafficking and spindle migration.</text>
</comment>
<keyword evidence="14" id="KW-1185">Reference proteome</keyword>
<comment type="similarity">
    <text evidence="3">Belongs to the TVP38/TMEM64 family.</text>
</comment>
<dbReference type="EMBL" id="CENE01000076">
    <property type="protein sequence ID" value="CEQ43223.1"/>
    <property type="molecule type" value="Genomic_DNA"/>
</dbReference>
<evidence type="ECO:0000256" key="5">
    <source>
        <dbReference type="ARBA" id="ARBA00020673"/>
    </source>
</evidence>
<feature type="transmembrane region" description="Helical" evidence="11">
    <location>
        <begin position="75"/>
        <end position="98"/>
    </location>
</feature>
<dbReference type="Pfam" id="PF09335">
    <property type="entry name" value="VTT_dom"/>
    <property type="match status" value="1"/>
</dbReference>
<evidence type="ECO:0000256" key="1">
    <source>
        <dbReference type="ARBA" id="ARBA00002978"/>
    </source>
</evidence>
<reference evidence="14" key="1">
    <citation type="submission" date="2015-02" db="EMBL/GenBank/DDBJ databases">
        <authorList>
            <person name="Gon?alves P."/>
        </authorList>
    </citation>
    <scope>NUCLEOTIDE SEQUENCE [LARGE SCALE GENOMIC DNA]</scope>
</reference>
<organism evidence="13 14">
    <name type="scientific">Sporidiobolus salmonicolor</name>
    <name type="common">Yeast-like fungus</name>
    <name type="synonym">Sporobolomyces salmonicolor</name>
    <dbReference type="NCBI Taxonomy" id="5005"/>
    <lineage>
        <taxon>Eukaryota</taxon>
        <taxon>Fungi</taxon>
        <taxon>Dikarya</taxon>
        <taxon>Basidiomycota</taxon>
        <taxon>Pucciniomycotina</taxon>
        <taxon>Microbotryomycetes</taxon>
        <taxon>Sporidiobolales</taxon>
        <taxon>Sporidiobolaceae</taxon>
        <taxon>Sporobolomyces</taxon>
    </lineage>
</organism>
<accession>A0A0D6ETR2</accession>
<keyword evidence="6 11" id="KW-0812">Transmembrane</keyword>
<dbReference type="AlphaFoldDB" id="A0A0D6ETR2"/>
<feature type="compositionally biased region" description="Basic and acidic residues" evidence="10">
    <location>
        <begin position="377"/>
        <end position="388"/>
    </location>
</feature>
<feature type="transmembrane region" description="Helical" evidence="11">
    <location>
        <begin position="104"/>
        <end position="137"/>
    </location>
</feature>
<sequence length="459" mass="50188">MGFASSARNEWSEAKEAAKEIWEFVRRNNWKQSAKKSFARKYWAWWITCIILIVALVFVAIYRDQIVAKFEPHKAAITNLPASWVIPIAILILLSFPPLGGHEIVLLVVGLIWGVWVGFGIACAGTFFGEMMCFFVFKYWFTKKAAEVENKSVFYACVARLQREGGIGIIIIVRFSAIPGHVVTAIQSTSGMSWWKYSVAVIISLPKQLAVVWLGDLFGQTSSTTDPSAQTKHRAVSLTVFFVTALASVVALYLVYMRARRFYPQIMQEADLRRTSSKDTYDDAAGDSLAAAAMNGEGEGADYRDPSSHPYGGYYVGGGDGGKNGPAPRIQMVRTNTSGTWTGAVAPGKPQPSEGPFSDPTGSTSTVALGNSPPRGRWSEIEDRERRQALTAPGQVPGGYGYRYDASQESLSHLPLASESEVGRQQGEEGQGRGREGHEGGAITYVPSRGEAERYWPGA</sequence>
<dbReference type="GO" id="GO:0000139">
    <property type="term" value="C:Golgi membrane"/>
    <property type="evidence" value="ECO:0007669"/>
    <property type="project" value="UniProtKB-SubCell"/>
</dbReference>
<evidence type="ECO:0000313" key="14">
    <source>
        <dbReference type="Proteomes" id="UP000243876"/>
    </source>
</evidence>
<feature type="compositionally biased region" description="Gly residues" evidence="10">
    <location>
        <begin position="314"/>
        <end position="324"/>
    </location>
</feature>
<evidence type="ECO:0000256" key="2">
    <source>
        <dbReference type="ARBA" id="ARBA00004653"/>
    </source>
</evidence>
<evidence type="ECO:0000256" key="10">
    <source>
        <dbReference type="SAM" id="MobiDB-lite"/>
    </source>
</evidence>
<feature type="transmembrane region" description="Helical" evidence="11">
    <location>
        <begin position="235"/>
        <end position="256"/>
    </location>
</feature>
<evidence type="ECO:0000256" key="6">
    <source>
        <dbReference type="ARBA" id="ARBA00022692"/>
    </source>
</evidence>
<evidence type="ECO:0000259" key="12">
    <source>
        <dbReference type="Pfam" id="PF09335"/>
    </source>
</evidence>
<dbReference type="Proteomes" id="UP000243876">
    <property type="component" value="Unassembled WGS sequence"/>
</dbReference>
<proteinExistence type="inferred from homology"/>
<evidence type="ECO:0000256" key="9">
    <source>
        <dbReference type="ARBA" id="ARBA00023136"/>
    </source>
</evidence>
<feature type="region of interest" description="Disordered" evidence="10">
    <location>
        <begin position="297"/>
        <end position="459"/>
    </location>
</feature>
<gene>
    <name evidence="13" type="primary">SPOSA6832_05133</name>
</gene>
<feature type="compositionally biased region" description="Basic and acidic residues" evidence="10">
    <location>
        <begin position="426"/>
        <end position="439"/>
    </location>
</feature>
<evidence type="ECO:0000313" key="13">
    <source>
        <dbReference type="EMBL" id="CEQ43223.1"/>
    </source>
</evidence>
<dbReference type="PANTHER" id="PTHR47549:SF2">
    <property type="entry name" value="GOLGI APPARATUS MEMBRANE PROTEIN TVP38"/>
    <property type="match status" value="1"/>
</dbReference>
<evidence type="ECO:0000256" key="11">
    <source>
        <dbReference type="SAM" id="Phobius"/>
    </source>
</evidence>
<name>A0A0D6ETR2_SPOSA</name>
<keyword evidence="8" id="KW-0333">Golgi apparatus</keyword>
<keyword evidence="7 11" id="KW-1133">Transmembrane helix</keyword>
<feature type="compositionally biased region" description="Basic and acidic residues" evidence="10">
    <location>
        <begin position="450"/>
        <end position="459"/>
    </location>
</feature>
<dbReference type="InterPro" id="IPR051076">
    <property type="entry name" value="Golgi_membrane_TVP38/TMEM64"/>
</dbReference>
<evidence type="ECO:0000256" key="7">
    <source>
        <dbReference type="ARBA" id="ARBA00022989"/>
    </source>
</evidence>
<dbReference type="InterPro" id="IPR032816">
    <property type="entry name" value="VTT_dom"/>
</dbReference>
<dbReference type="OrthoDB" id="166803at2759"/>
<keyword evidence="9 11" id="KW-0472">Membrane</keyword>
<feature type="domain" description="VTT" evidence="12">
    <location>
        <begin position="102"/>
        <end position="216"/>
    </location>
</feature>